<protein>
    <recommendedName>
        <fullName evidence="1">USP8 dimerisation domain-containing protein</fullName>
    </recommendedName>
</protein>
<gene>
    <name evidence="2" type="ORF">P43SY_009720</name>
</gene>
<dbReference type="AlphaFoldDB" id="A0AAD5LM44"/>
<dbReference type="Gene3D" id="1.20.58.80">
    <property type="entry name" value="Phosphotransferase system, lactose/cellobiose-type IIA subunit"/>
    <property type="match status" value="1"/>
</dbReference>
<feature type="domain" description="USP8 dimerisation" evidence="1">
    <location>
        <begin position="19"/>
        <end position="81"/>
    </location>
</feature>
<evidence type="ECO:0000313" key="2">
    <source>
        <dbReference type="EMBL" id="KAJ0402776.1"/>
    </source>
</evidence>
<comment type="caution">
    <text evidence="2">The sequence shown here is derived from an EMBL/GenBank/DDBJ whole genome shotgun (WGS) entry which is preliminary data.</text>
</comment>
<evidence type="ECO:0000259" key="1">
    <source>
        <dbReference type="Pfam" id="PF08969"/>
    </source>
</evidence>
<reference evidence="2" key="1">
    <citation type="submission" date="2021-12" db="EMBL/GenBank/DDBJ databases">
        <title>Prjna785345.</title>
        <authorList>
            <person name="Rujirawat T."/>
            <person name="Krajaejun T."/>
        </authorList>
    </citation>
    <scope>NUCLEOTIDE SEQUENCE</scope>
    <source>
        <strain evidence="2">Pi057C3</strain>
    </source>
</reference>
<proteinExistence type="predicted"/>
<evidence type="ECO:0000313" key="3">
    <source>
        <dbReference type="Proteomes" id="UP001209570"/>
    </source>
</evidence>
<dbReference type="Proteomes" id="UP001209570">
    <property type="component" value="Unassembled WGS sequence"/>
</dbReference>
<name>A0AAD5LM44_PYTIN</name>
<dbReference type="Pfam" id="PF08969">
    <property type="entry name" value="USP8_dimer"/>
    <property type="match status" value="1"/>
</dbReference>
<organism evidence="2 3">
    <name type="scientific">Pythium insidiosum</name>
    <name type="common">Pythiosis disease agent</name>
    <dbReference type="NCBI Taxonomy" id="114742"/>
    <lineage>
        <taxon>Eukaryota</taxon>
        <taxon>Sar</taxon>
        <taxon>Stramenopiles</taxon>
        <taxon>Oomycota</taxon>
        <taxon>Peronosporomycetes</taxon>
        <taxon>Pythiales</taxon>
        <taxon>Pythiaceae</taxon>
        <taxon>Pythium</taxon>
    </lineage>
</organism>
<dbReference type="EMBL" id="JAKCXM010000095">
    <property type="protein sequence ID" value="KAJ0402776.1"/>
    <property type="molecule type" value="Genomic_DNA"/>
</dbReference>
<accession>A0AAD5LM44</accession>
<sequence>MLKTLGTDAVVSDRLAERRARLQRLSDVDPVRQQLRIGSYYNLARQLYRQSETYYRDGALDNAYVQETEYRTTIPAHHDYDLPTYRKEKLWINLVGGLVSAMMPSEMPNKQWMTSKRKKA</sequence>
<dbReference type="InterPro" id="IPR015063">
    <property type="entry name" value="USP8_dimer"/>
</dbReference>
<keyword evidence="3" id="KW-1185">Reference proteome</keyword>